<feature type="domain" description="HSF-type DNA-binding" evidence="13">
    <location>
        <begin position="208"/>
        <end position="232"/>
    </location>
</feature>
<dbReference type="GO" id="GO:0005634">
    <property type="term" value="C:nucleus"/>
    <property type="evidence" value="ECO:0007669"/>
    <property type="project" value="UniProtKB-SubCell"/>
</dbReference>
<dbReference type="AlphaFoldDB" id="J7S7A8"/>
<feature type="compositionally biased region" description="Basic and acidic residues" evidence="12">
    <location>
        <begin position="590"/>
        <end position="610"/>
    </location>
</feature>
<comment type="subunit">
    <text evidence="8">Homotrimer. Homotrimerization increases the affinity of HSF1 to DNA.</text>
</comment>
<dbReference type="GO" id="GO:0043565">
    <property type="term" value="F:sequence-specific DNA binding"/>
    <property type="evidence" value="ECO:0007669"/>
    <property type="project" value="EnsemblFungi"/>
</dbReference>
<feature type="region of interest" description="Disordered" evidence="12">
    <location>
        <begin position="517"/>
        <end position="618"/>
    </location>
</feature>
<comment type="function">
    <text evidence="7">DNA-binding transcription factor that specifically binds heat shock promoter elements (HSE) and activates transcription.</text>
</comment>
<feature type="compositionally biased region" description="Polar residues" evidence="12">
    <location>
        <begin position="517"/>
        <end position="527"/>
    </location>
</feature>
<evidence type="ECO:0000256" key="7">
    <source>
        <dbReference type="ARBA" id="ARBA00059868"/>
    </source>
</evidence>
<evidence type="ECO:0000256" key="10">
    <source>
        <dbReference type="ARBA" id="ARBA00084017"/>
    </source>
</evidence>
<keyword evidence="4" id="KW-0238">DNA-binding</keyword>
<dbReference type="Gene3D" id="1.10.10.10">
    <property type="entry name" value="Winged helix-like DNA-binding domain superfamily/Winged helix DNA-binding domain"/>
    <property type="match status" value="1"/>
</dbReference>
<dbReference type="GO" id="GO:0043555">
    <property type="term" value="P:regulation of translation in response to stress"/>
    <property type="evidence" value="ECO:0007669"/>
    <property type="project" value="EnsemblFungi"/>
</dbReference>
<evidence type="ECO:0000313" key="14">
    <source>
        <dbReference type="EMBL" id="CCK70869.1"/>
    </source>
</evidence>
<dbReference type="GO" id="GO:1904262">
    <property type="term" value="P:negative regulation of TORC1 signaling"/>
    <property type="evidence" value="ECO:0007669"/>
    <property type="project" value="EnsemblFungi"/>
</dbReference>
<evidence type="ECO:0000256" key="11">
    <source>
        <dbReference type="RuleBase" id="RU004020"/>
    </source>
</evidence>
<keyword evidence="5" id="KW-0804">Transcription</keyword>
<feature type="region of interest" description="Disordered" evidence="12">
    <location>
        <begin position="139"/>
        <end position="164"/>
    </location>
</feature>
<reference evidence="14 15" key="1">
    <citation type="journal article" date="2011" name="Proc. Natl. Acad. Sci. U.S.A.">
        <title>Evolutionary erosion of yeast sex chromosomes by mating-type switching accidents.</title>
        <authorList>
            <person name="Gordon J.L."/>
            <person name="Armisen D."/>
            <person name="Proux-Wera E."/>
            <person name="Oheigeartaigh S.S."/>
            <person name="Byrne K.P."/>
            <person name="Wolfe K.H."/>
        </authorList>
    </citation>
    <scope>NUCLEOTIDE SEQUENCE [LARGE SCALE GENOMIC DNA]</scope>
    <source>
        <strain evidence="15">ATCC MYA-139 / BCRC 22969 / CBS 8797 / CCRC 22969 / KCTC 17520 / NBRC 10181 / NCYC 3082</strain>
    </source>
</reference>
<evidence type="ECO:0000256" key="3">
    <source>
        <dbReference type="ARBA" id="ARBA00023015"/>
    </source>
</evidence>
<dbReference type="FunFam" id="1.10.10.10:FF:000027">
    <property type="entry name" value="Heat shock transcription factor 1"/>
    <property type="match status" value="1"/>
</dbReference>
<dbReference type="RefSeq" id="XP_022465115.1">
    <property type="nucleotide sequence ID" value="XM_022608639.1"/>
</dbReference>
<feature type="region of interest" description="Disordered" evidence="12">
    <location>
        <begin position="454"/>
        <end position="482"/>
    </location>
</feature>
<dbReference type="PRINTS" id="PR00056">
    <property type="entry name" value="HSFDOMAIN"/>
</dbReference>
<accession>J7S7A8</accession>
<dbReference type="HOGENOM" id="CLU_017670_1_0_1"/>
<feature type="compositionally biased region" description="Basic and acidic residues" evidence="12">
    <location>
        <begin position="472"/>
        <end position="482"/>
    </location>
</feature>
<dbReference type="OrthoDB" id="60033at2759"/>
<keyword evidence="6" id="KW-0539">Nucleus</keyword>
<dbReference type="EMBL" id="HE978319">
    <property type="protein sequence ID" value="CCK70869.1"/>
    <property type="molecule type" value="Genomic_DNA"/>
</dbReference>
<feature type="region of interest" description="Disordered" evidence="12">
    <location>
        <begin position="726"/>
        <end position="771"/>
    </location>
</feature>
<dbReference type="GeneID" id="34526584"/>
<evidence type="ECO:0000256" key="2">
    <source>
        <dbReference type="ARBA" id="ARBA00006403"/>
    </source>
</evidence>
<keyword evidence="3" id="KW-0805">Transcription regulation</keyword>
<organism evidence="14 15">
    <name type="scientific">Huiozyma naganishii (strain ATCC MYA-139 / BCRC 22969 / CBS 8797 / KCTC 17520 / NBRC 10181 / NCYC 3082 / Yp74L-3)</name>
    <name type="common">Yeast</name>
    <name type="synonym">Kazachstania naganishii</name>
    <dbReference type="NCBI Taxonomy" id="1071383"/>
    <lineage>
        <taxon>Eukaryota</taxon>
        <taxon>Fungi</taxon>
        <taxon>Dikarya</taxon>
        <taxon>Ascomycota</taxon>
        <taxon>Saccharomycotina</taxon>
        <taxon>Saccharomycetes</taxon>
        <taxon>Saccharomycetales</taxon>
        <taxon>Saccharomycetaceae</taxon>
        <taxon>Huiozyma</taxon>
    </lineage>
</organism>
<dbReference type="Pfam" id="PF00447">
    <property type="entry name" value="HSF_DNA-bind"/>
    <property type="match status" value="1"/>
</dbReference>
<reference evidence="15" key="2">
    <citation type="submission" date="2012-08" db="EMBL/GenBank/DDBJ databases">
        <title>Genome sequence of Kazachstania naganishii.</title>
        <authorList>
            <person name="Gordon J.L."/>
            <person name="Armisen D."/>
            <person name="Proux-Wera E."/>
            <person name="OhEigeartaigh S.S."/>
            <person name="Byrne K.P."/>
            <person name="Wolfe K.H."/>
        </authorList>
    </citation>
    <scope>NUCLEOTIDE SEQUENCE [LARGE SCALE GENOMIC DNA]</scope>
    <source>
        <strain evidence="15">ATCC MYA-139 / BCRC 22969 / CBS 8797 / CCRC 22969 / KCTC 17520 / NBRC 10181 / NCYC 3082</strain>
    </source>
</reference>
<evidence type="ECO:0000313" key="15">
    <source>
        <dbReference type="Proteomes" id="UP000006310"/>
    </source>
</evidence>
<feature type="compositionally biased region" description="Polar residues" evidence="12">
    <location>
        <begin position="676"/>
        <end position="689"/>
    </location>
</feature>
<feature type="compositionally biased region" description="Low complexity" evidence="12">
    <location>
        <begin position="147"/>
        <end position="156"/>
    </location>
</feature>
<dbReference type="PROSITE" id="PS00434">
    <property type="entry name" value="HSF_DOMAIN"/>
    <property type="match status" value="1"/>
</dbReference>
<dbReference type="InterPro" id="IPR036388">
    <property type="entry name" value="WH-like_DNA-bd_sf"/>
</dbReference>
<dbReference type="GO" id="GO:0003700">
    <property type="term" value="F:DNA-binding transcription factor activity"/>
    <property type="evidence" value="ECO:0007669"/>
    <property type="project" value="EnsemblFungi"/>
</dbReference>
<dbReference type="eggNOG" id="KOG0627">
    <property type="taxonomic scope" value="Eukaryota"/>
</dbReference>
<dbReference type="GO" id="GO:0032993">
    <property type="term" value="C:protein-DNA complex"/>
    <property type="evidence" value="ECO:0007669"/>
    <property type="project" value="EnsemblFungi"/>
</dbReference>
<evidence type="ECO:0000256" key="4">
    <source>
        <dbReference type="ARBA" id="ARBA00023125"/>
    </source>
</evidence>
<keyword evidence="15" id="KW-1185">Reference proteome</keyword>
<dbReference type="GO" id="GO:0045944">
    <property type="term" value="P:positive regulation of transcription by RNA polymerase II"/>
    <property type="evidence" value="ECO:0007669"/>
    <property type="project" value="EnsemblFungi"/>
</dbReference>
<evidence type="ECO:0000256" key="12">
    <source>
        <dbReference type="SAM" id="MobiDB-lite"/>
    </source>
</evidence>
<sequence length="771" mass="86043">MAEDKGTEKLPDLYDEEIADMLHPDALFSNDTPAFAEPNDEDLNKNQSVRVSLEEGKPKSPTSVSTTTVEDIINPYFETAANKARNDASAERSLMLARDANHAHIIRRNSPLNAFHGEAPLASDELLSSNILRNSLQSPQYTDRNNQLQQQQQQQQTRRGNSHKTRPAFVNKLWSMLNDQANLDLIRWADDGKSFIVTNREKFVHDILPKYFKHSNFASFVRQLNMYGWHKVQDVKSGSIQNSTDDRWQFENEHFQKGREDLLHKIVRQKSTTNSQQQQQHQQQHVSTLPAINSAVSNLTSEQRNELLKKISGYQLPSNLNPTGTLHITNGPESIAQQTNIGTLLDDLEQIKYNQVAISKDLLRISKDNEMLWKENMIARERHRTQQQALEKIFRFLAAMMPHMDQKLIMDGMVDAGAHQINEEGVESANTGQAEGNRMNEALFDEIISNTTNDQEANSVQGASSLHRAGAARRDHVGNQEHHNTYLEDLTDLEESRFRGGHTPLRPSTRLLLKNRANSNNSQSHRPTISPVDLGDLGARSVDKHTGRISEIPFDEDDHIGSKLSNDSINHHSIEEIRTTPTLSSKNRSPRMEDYKGSASERDDSHRVEEPSPEIDDGGAMIDHLQDSIENQDERIHHLEEMIQEIAPHLMTAQGSAAPQQGTNTATTAEPVPQGLQGSQVPQVPQGTTEGEPLEQPGVSPGLDHSLFTPFGGFSLQDYFGNDAATHPDAGSGLTPLLIDDPGAVAGALPSGEQERGPATGDEQRTKRQKL</sequence>
<dbReference type="STRING" id="1071383.J7S7A8"/>
<feature type="compositionally biased region" description="Basic and acidic residues" evidence="12">
    <location>
        <begin position="569"/>
        <end position="578"/>
    </location>
</feature>
<evidence type="ECO:0000256" key="5">
    <source>
        <dbReference type="ARBA" id="ARBA00023163"/>
    </source>
</evidence>
<evidence type="ECO:0000256" key="1">
    <source>
        <dbReference type="ARBA" id="ARBA00004123"/>
    </source>
</evidence>
<name>J7S7A8_HUIN7</name>
<dbReference type="SMART" id="SM00415">
    <property type="entry name" value="HSF"/>
    <property type="match status" value="1"/>
</dbReference>
<feature type="compositionally biased region" description="Basic and acidic residues" evidence="12">
    <location>
        <begin position="762"/>
        <end position="771"/>
    </location>
</feature>
<feature type="compositionally biased region" description="Polar residues" evidence="12">
    <location>
        <begin position="454"/>
        <end position="464"/>
    </location>
</feature>
<protein>
    <recommendedName>
        <fullName evidence="9">Heat shock transcription factor</fullName>
    </recommendedName>
    <alternativeName>
        <fullName evidence="10">Heat shock factor protein</fullName>
    </alternativeName>
</protein>
<dbReference type="InterPro" id="IPR036390">
    <property type="entry name" value="WH_DNA-bd_sf"/>
</dbReference>
<dbReference type="Proteomes" id="UP000006310">
    <property type="component" value="Chromosome 6"/>
</dbReference>
<evidence type="ECO:0000256" key="6">
    <source>
        <dbReference type="ARBA" id="ARBA00023242"/>
    </source>
</evidence>
<dbReference type="GO" id="GO:0070202">
    <property type="term" value="P:regulation of establishment of protein localization to chromosome"/>
    <property type="evidence" value="ECO:0007669"/>
    <property type="project" value="EnsemblFungi"/>
</dbReference>
<proteinExistence type="inferred from homology"/>
<dbReference type="PANTHER" id="PTHR10015">
    <property type="entry name" value="HEAT SHOCK TRANSCRIPTION FACTOR"/>
    <property type="match status" value="1"/>
</dbReference>
<evidence type="ECO:0000256" key="8">
    <source>
        <dbReference type="ARBA" id="ARBA00062447"/>
    </source>
</evidence>
<gene>
    <name evidence="14" type="primary">KNAG0F02020</name>
    <name evidence="14" type="ordered locus">KNAG_0F02020</name>
</gene>
<feature type="compositionally biased region" description="Polar residues" evidence="12">
    <location>
        <begin position="653"/>
        <end position="668"/>
    </location>
</feature>
<evidence type="ECO:0000259" key="13">
    <source>
        <dbReference type="PROSITE" id="PS00434"/>
    </source>
</evidence>
<comment type="subcellular location">
    <subcellularLocation>
        <location evidence="1">Nucleus</location>
    </subcellularLocation>
</comment>
<dbReference type="OMA" id="DANHAHI"/>
<evidence type="ECO:0000256" key="9">
    <source>
        <dbReference type="ARBA" id="ARBA00068818"/>
    </source>
</evidence>
<comment type="similarity">
    <text evidence="2 11">Belongs to the HSF family.</text>
</comment>
<dbReference type="GO" id="GO:0034605">
    <property type="term" value="P:cellular response to heat"/>
    <property type="evidence" value="ECO:0007669"/>
    <property type="project" value="EnsemblFungi"/>
</dbReference>
<dbReference type="PANTHER" id="PTHR10015:SF427">
    <property type="entry name" value="HEAT SHOCK FACTOR PROTEIN"/>
    <property type="match status" value="1"/>
</dbReference>
<feature type="region of interest" description="Disordered" evidence="12">
    <location>
        <begin position="653"/>
        <end position="706"/>
    </location>
</feature>
<dbReference type="SUPFAM" id="SSF46785">
    <property type="entry name" value="Winged helix' DNA-binding domain"/>
    <property type="match status" value="1"/>
</dbReference>
<dbReference type="InterPro" id="IPR000232">
    <property type="entry name" value="HSF_DNA-bd"/>
</dbReference>
<dbReference type="KEGG" id="kng:KNAG_0F02020"/>